<feature type="region of interest" description="Disordered" evidence="1">
    <location>
        <begin position="2578"/>
        <end position="2612"/>
    </location>
</feature>
<feature type="region of interest" description="Disordered" evidence="1">
    <location>
        <begin position="3085"/>
        <end position="3125"/>
    </location>
</feature>
<organism evidence="2 3">
    <name type="scientific">Leptomonas seymouri</name>
    <dbReference type="NCBI Taxonomy" id="5684"/>
    <lineage>
        <taxon>Eukaryota</taxon>
        <taxon>Discoba</taxon>
        <taxon>Euglenozoa</taxon>
        <taxon>Kinetoplastea</taxon>
        <taxon>Metakinetoplastina</taxon>
        <taxon>Trypanosomatida</taxon>
        <taxon>Trypanosomatidae</taxon>
        <taxon>Leishmaniinae</taxon>
        <taxon>Leptomonas</taxon>
    </lineage>
</organism>
<feature type="compositionally biased region" description="Polar residues" evidence="1">
    <location>
        <begin position="581"/>
        <end position="603"/>
    </location>
</feature>
<feature type="region of interest" description="Disordered" evidence="1">
    <location>
        <begin position="1596"/>
        <end position="1622"/>
    </location>
</feature>
<gene>
    <name evidence="2" type="ORF">ABL78_5328</name>
</gene>
<feature type="region of interest" description="Disordered" evidence="1">
    <location>
        <begin position="197"/>
        <end position="297"/>
    </location>
</feature>
<feature type="region of interest" description="Disordered" evidence="1">
    <location>
        <begin position="3044"/>
        <end position="3063"/>
    </location>
</feature>
<feature type="region of interest" description="Disordered" evidence="1">
    <location>
        <begin position="556"/>
        <end position="603"/>
    </location>
</feature>
<dbReference type="OrthoDB" id="267105at2759"/>
<feature type="region of interest" description="Disordered" evidence="1">
    <location>
        <begin position="122"/>
        <end position="174"/>
    </location>
</feature>
<name>A0A0N1HX06_LEPSE</name>
<evidence type="ECO:0000313" key="3">
    <source>
        <dbReference type="Proteomes" id="UP000038009"/>
    </source>
</evidence>
<feature type="region of interest" description="Disordered" evidence="1">
    <location>
        <begin position="2454"/>
        <end position="2489"/>
    </location>
</feature>
<feature type="compositionally biased region" description="Basic and acidic residues" evidence="1">
    <location>
        <begin position="3085"/>
        <end position="3096"/>
    </location>
</feature>
<feature type="compositionally biased region" description="Basic and acidic residues" evidence="1">
    <location>
        <begin position="197"/>
        <end position="206"/>
    </location>
</feature>
<feature type="compositionally biased region" description="Polar residues" evidence="1">
    <location>
        <begin position="3107"/>
        <end position="3116"/>
    </location>
</feature>
<feature type="region of interest" description="Disordered" evidence="1">
    <location>
        <begin position="482"/>
        <end position="516"/>
    </location>
</feature>
<feature type="compositionally biased region" description="Polar residues" evidence="1">
    <location>
        <begin position="1601"/>
        <end position="1619"/>
    </location>
</feature>
<feature type="compositionally biased region" description="Low complexity" evidence="1">
    <location>
        <begin position="689"/>
        <end position="698"/>
    </location>
</feature>
<evidence type="ECO:0000256" key="1">
    <source>
        <dbReference type="SAM" id="MobiDB-lite"/>
    </source>
</evidence>
<feature type="region of interest" description="Disordered" evidence="1">
    <location>
        <begin position="668"/>
        <end position="700"/>
    </location>
</feature>
<feature type="compositionally biased region" description="Low complexity" evidence="1">
    <location>
        <begin position="2937"/>
        <end position="2950"/>
    </location>
</feature>
<reference evidence="2 3" key="1">
    <citation type="journal article" date="2015" name="PLoS Pathog.">
        <title>Leptomonas seymouri: Adaptations to the Dixenous Life Cycle Analyzed by Genome Sequencing, Transcriptome Profiling and Co-infection with Leishmania donovani.</title>
        <authorList>
            <person name="Kraeva N."/>
            <person name="Butenko A."/>
            <person name="Hlavacova J."/>
            <person name="Kostygov A."/>
            <person name="Myskova J."/>
            <person name="Grybchuk D."/>
            <person name="Lestinova T."/>
            <person name="Votypka J."/>
            <person name="Volf P."/>
            <person name="Opperdoes F."/>
            <person name="Flegontov P."/>
            <person name="Lukes J."/>
            <person name="Yurchenko V."/>
        </authorList>
    </citation>
    <scope>NUCLEOTIDE SEQUENCE [LARGE SCALE GENOMIC DNA]</scope>
    <source>
        <strain evidence="2 3">ATCC 30220</strain>
    </source>
</reference>
<feature type="compositionally biased region" description="Basic and acidic residues" evidence="1">
    <location>
        <begin position="383"/>
        <end position="397"/>
    </location>
</feature>
<feature type="compositionally biased region" description="Low complexity" evidence="1">
    <location>
        <begin position="2774"/>
        <end position="2785"/>
    </location>
</feature>
<proteinExistence type="predicted"/>
<feature type="compositionally biased region" description="Basic residues" evidence="1">
    <location>
        <begin position="912"/>
        <end position="921"/>
    </location>
</feature>
<feature type="compositionally biased region" description="Polar residues" evidence="1">
    <location>
        <begin position="402"/>
        <end position="411"/>
    </location>
</feature>
<feature type="region of interest" description="Disordered" evidence="1">
    <location>
        <begin position="1737"/>
        <end position="1763"/>
    </location>
</feature>
<dbReference type="Proteomes" id="UP000038009">
    <property type="component" value="Unassembled WGS sequence"/>
</dbReference>
<dbReference type="VEuPathDB" id="TriTrypDB:Lsey_0176_0080"/>
<feature type="compositionally biased region" description="Polar residues" evidence="1">
    <location>
        <begin position="156"/>
        <end position="173"/>
    </location>
</feature>
<accession>A0A0N1HX06</accession>
<feature type="compositionally biased region" description="Low complexity" evidence="1">
    <location>
        <begin position="127"/>
        <end position="140"/>
    </location>
</feature>
<feature type="region of interest" description="Disordered" evidence="1">
    <location>
        <begin position="1386"/>
        <end position="1410"/>
    </location>
</feature>
<feature type="region of interest" description="Disordered" evidence="1">
    <location>
        <begin position="1440"/>
        <end position="1482"/>
    </location>
</feature>
<dbReference type="EMBL" id="LJSK01000176">
    <property type="protein sequence ID" value="KPI85618.1"/>
    <property type="molecule type" value="Genomic_DNA"/>
</dbReference>
<protein>
    <submittedName>
        <fullName evidence="2">Uncharacterized protein</fullName>
    </submittedName>
</protein>
<evidence type="ECO:0000313" key="2">
    <source>
        <dbReference type="EMBL" id="KPI85618.1"/>
    </source>
</evidence>
<feature type="compositionally biased region" description="Low complexity" evidence="1">
    <location>
        <begin position="668"/>
        <end position="681"/>
    </location>
</feature>
<feature type="region of interest" description="Disordered" evidence="1">
    <location>
        <begin position="2854"/>
        <end position="2883"/>
    </location>
</feature>
<feature type="compositionally biased region" description="Polar residues" evidence="1">
    <location>
        <begin position="272"/>
        <end position="295"/>
    </location>
</feature>
<feature type="region of interest" description="Disordered" evidence="1">
    <location>
        <begin position="2160"/>
        <end position="2191"/>
    </location>
</feature>
<feature type="region of interest" description="Disordered" evidence="1">
    <location>
        <begin position="2302"/>
        <end position="2321"/>
    </location>
</feature>
<feature type="region of interest" description="Disordered" evidence="1">
    <location>
        <begin position="831"/>
        <end position="927"/>
    </location>
</feature>
<sequence length="3596" mass="388393">MLRGFSRTNAAASHLVESSTLRTVSLPDRPAVWGCKRAPMGCALKKATAMRPATHRHFQCSKKASRVPGTTRCNGDAMVRRCVPSPLMRRVISHTRLLCPTVSAVAPVAAQCRCTSHCITPDGGGSSAAAAATTWTSSTNSRRRFANRRGPAKRVTVNSNEASTDEGNGSSSAVAAPIEPADEVDSSADALDHLSKQRGAEADQTRGNKRPSAPRHLTSSDEPLGFSSDGLRDSRDNTAGWRAGRRSTGQAMSAEAGISADRREGGDDMLSQGDNSSNTSDATRSQPHTSSSASSDLYFGFRLPPVPDASTATPASLCSYMLTLRRCRKAANVGNSAIGCLANRQLGSFLRFSLPLLVQPPPGGSPSSALEKPAGPRPAATLAEREGKGESSADVAHDAASGTDSPASKQTAVRRELLTKVSLSEQMKVLAGTGPVPWTTELAEATLLSASQADLTLSRLWVSHAAIQFLLHDAAHRTASVSEVHSREEGGEDAKRAVDSRPSPAKALPAQEMPFEADAQRVGEKARFAMAMLQTQQTAKRRARLREELLVPVSRMLLQRRKPSHPAPPVDVSGPSHRGAATNQADHTSPASASPSADRGLSNNLVLPKSLSTRSSSSMPTLVPQNVALQALEDLDSYLYDYLLPSLLNELRLLCEEMERRYDAAVSAATATSTTTVSPAADGNGKTNPPSTSSHVSRVPPPPSVVLLDSCLPCLLRTEQETFAVLLSVFYRILNQRGMIRTNAGAHRSENSWLRLRPSHSLSPDAGTAAMLAGVRARRLDGLPLRAFTITLASMALTMDRRAGPRSGLLERTLRLSSKLHEDFLTTYVSDEVKDGEGGADGKAGENSGSGGGSGDQTRRSRTPASPSTRFQQRRDSRDVPPSEMPNRLKASRSRPSAEPRNAGCERDSKSPKRYSSRARAAHVGGAARERSNLLPSLGNFNVEPLVSVLKFCYHEHALEILISTAGVRARRNGESDVAPGAAAHHTTQSRTEMYLEDYAQEIARACLTLLQVSLHWAPLCRTKQLPAVVHAVVRTLKYQHTSSALISMNVADEAMEPPEEELTGHDEATTATLDGLVHACIHQRFRILYPDATAFEKLTRRLLRSAFRYIKKQTLGSFVSTAMQIDQLFLHWPRALAESAARNPSSNFNRQPQSLPRGPVCYPVPASATTDVLLFSIFMEECWRRLLGQMFWSSIPVNGMSLRGGDHLYANDKITGISGSPNFITRERKSIVLRVWLSPDEEAGWKPEDAALLAEAVRGRSNVESVNDSGAFFCLLVPSFVLSWLSDHTSNTALSITPDMLIKLLRITDRIANTVAIPSSGSRTAGALSLLREWHSMPHARNVLSGSEELFLATQDMRLYVASMGLPTVLWGPASGQVADSTAGDALEGATPLSDMPSASKSDADARPSLRRIARRVQLSAQTILGWMTRINPQDLHMTPTGRLWSTSASPLWSPEKTDRKTTPTAESAGQRADGAGGEPPLVLRLHRASDSCILWLPTWRENRFSMRDVTTLLRSLLVMSVAEQHNVMDKPASGSNAAGEATSIDGGSGNCEAGQRTMKGLEGFNLEIPIWGPLAMQELLLRTSHRILFAPQDRAAMSRRSQSQDDGAAQESGQTGKTRSRDLLMTRVDAWWEGAGDDLFEEDPEAPLETLATLYLSLLAALKSSNAQIDASSSMQQASGDDMAAPHALVAWTSHRSQLALWRDAQRAHFNTAIRGCLTECERVLQHRCRVNMSESTAAETQGDEGKTLASAGASQRERTPAAGDFACNTEALLELSMLLEEAWPDVRIISKGDHAAHQGCTNTICSSTCSSSEASLPQQLLPLFQKELAARLRACSLQEMAAMLSNHLWWVTRQQQRHRAAATAAQAPCGVSWVEQSLLDALEESVFSTTAQGPRATEVLTAEAATSKAAPEQAFRQPTFEVYEWVLMPLYVQLELRRRVPAGGACLLPFSAAAAVRPPPALLDDFVSLEDAFAESDSGSAPTAEPCAFPSTNMALYRSPGAGSCRSTLLLEAALQTMVSHCESFAVLLHIVRYLFLSHPVTLTTAPDAAVQLNAAADTQAPVPPRRSCPPANLPARSLPSAQRSSMSFAVPLQANDASSLPRQWVAVPQSLRQDYVDTLYRLFHRLIYLPGTTLEDLFELLHVLWLADPSLSRPDSSSFTSLASGSDGGSGGSSHHRQRRSQHSAGGAAASQAWPSLFQRCADFVVEMLDVDLHDNDAAEGMHEGDSAGMRRHYNTSPHVRPPPVIAGLRTVLEKGLLTAMKERDSSGRPIHVASVQLPPVPVLLFLRSLATQARESQAAMADRWRDRGSGPSPGPGPLRLLPAQHALLRLLEPFVLHTVVTSEMLFYLPKATFLPLFLEVLDALEPRLVLMVIQAAFSGCAGPRRGGHRRSQGSRLMSSASGVRTCASQHSLFAGAADQSDEHARSVSSIVLSMMMVAHQAQASSPVWVSADSQAAEEEAQTHGAADVESAPGGPSQLPTRSSSSAAFYEKDGRRMQVDRAHQRAIAYLSSELYRHLQVARHSHPLRFTDPSMLLQLFQLSTVRSHYRLYNVLAQLFLRMLTTGVNVEVEGAARGQRGRQDGADRFAGHAGAARPSRSAPYVPSQNTDRAALSPVGQLLLRQLPLPQWRELFYRYIRYFIYIPYQQRLKLQRIRGARRRRDQRRITLNTPLTGSVSKLNEGRQGAQVAGGADRAALPLDAQGFVGGPRDGFSLATVLLTLDAAATRTLVNDVMSPSVLLTITADLLQWRWWGRHCSGREAAEGPTAITSRPSAAARQPSSLDVTNDAAQPPASSTYAVLLRYASANSVLREAGLQPFLKAACTVLDQLASANEEEFFLVLRREAAWRRDVKDGAARRPHRSSEAGASQSGEAAMTANADHAAVDGAEVLYEGGDEIAVSMVSSAQVVDIEDGEFGSAEDQQGESAGGDQVDAADSSKSAAACGSSPTKTKREGSSPEVVFSDPLLLDWQPIVRLLQAVYHVDPAVMERQLREAWLPHTSPEKMGPLQPPPPAQPQRDAFHDGIDAIIQRVGDVWREFSSTSKNIGKGGPSQQQQQRHPQRLLVMNLRAVLDMYSPYIHDDCNSSSRSDRRASQATGRLSVASAATQGTSGSVCDEGKSRGLLDHTAGRDTVTKAFSVAEIQFHGAANWLDADLVSSEGNTGGGSSSFSVFNDREASIQPLALGFRTTKSDTAATFAGRRHAVMAEMAKRKRRAARMQRAGMLMTAQEAEDRCAMWRWNADTAGRGRAAEWEGLHGGAAESSEGDADAYWRKRKAQVHQKVSESIFGVQESAASAVPMSAMDTQSSTQEEDCRNNELEAPAATDAASERQAHQRLELMRCEEVAQMLRLLLKPSDFDRHAPLLKTASAKPMRTAHATMSNTKFMQARILMGTLADLLPSAPQGEVVRAAQDLLQLYVDMVTDDDIPTAATPTTTPAHHITFEVRRLLSSIGVLLANDAERFSRSQLVWLLTRLHTPRLRCVAPLPTEGAKGDALPPFKSSAPTVGMALVVSESFLSAAVARTLTLVLADAAVLDTQPVTREEVDPSHTGADTAPAKGVVTVGQWMTAVSAAELQPSPETLTALLSLIEASAV</sequence>
<feature type="compositionally biased region" description="Low complexity" evidence="1">
    <location>
        <begin position="2868"/>
        <end position="2878"/>
    </location>
</feature>
<dbReference type="OMA" id="WAPLCRT"/>
<feature type="compositionally biased region" description="Basic residues" evidence="1">
    <location>
        <begin position="141"/>
        <end position="152"/>
    </location>
</feature>
<feature type="region of interest" description="Disordered" evidence="1">
    <location>
        <begin position="362"/>
        <end position="413"/>
    </location>
</feature>
<feature type="region of interest" description="Disordered" evidence="1">
    <location>
        <begin position="2921"/>
        <end position="2961"/>
    </location>
</feature>
<comment type="caution">
    <text evidence="2">The sequence shown here is derived from an EMBL/GenBank/DDBJ whole genome shotgun (WGS) entry which is preliminary data.</text>
</comment>
<feature type="region of interest" description="Disordered" evidence="1">
    <location>
        <begin position="2766"/>
        <end position="2794"/>
    </location>
</feature>
<feature type="compositionally biased region" description="Basic and acidic residues" evidence="1">
    <location>
        <begin position="484"/>
        <end position="499"/>
    </location>
</feature>
<feature type="compositionally biased region" description="Basic and acidic residues" evidence="1">
    <location>
        <begin position="2583"/>
        <end position="2592"/>
    </location>
</feature>
<feature type="region of interest" description="Disordered" evidence="1">
    <location>
        <begin position="1531"/>
        <end position="1551"/>
    </location>
</feature>
<keyword evidence="3" id="KW-1185">Reference proteome</keyword>